<proteinExistence type="predicted"/>
<comment type="caution">
    <text evidence="2">The sequence shown here is derived from an EMBL/GenBank/DDBJ whole genome shotgun (WGS) entry which is preliminary data.</text>
</comment>
<dbReference type="EMBL" id="QNGE01000885">
    <property type="protein sequence ID" value="KAA3678988.1"/>
    <property type="molecule type" value="Genomic_DNA"/>
</dbReference>
<evidence type="ECO:0000313" key="2">
    <source>
        <dbReference type="EMBL" id="KAA3678988.1"/>
    </source>
</evidence>
<dbReference type="Proteomes" id="UP000324629">
    <property type="component" value="Unassembled WGS sequence"/>
</dbReference>
<keyword evidence="3" id="KW-1185">Reference proteome</keyword>
<name>A0A5J4NV38_9TREM</name>
<reference evidence="2 3" key="1">
    <citation type="journal article" date="2019" name="Gigascience">
        <title>Whole-genome sequence of the oriental lung fluke Paragonimus westermani.</title>
        <authorList>
            <person name="Oey H."/>
            <person name="Zakrzewski M."/>
            <person name="Narain K."/>
            <person name="Devi K.R."/>
            <person name="Agatsuma T."/>
            <person name="Nawaratna S."/>
            <person name="Gobert G.N."/>
            <person name="Jones M.K."/>
            <person name="Ragan M.A."/>
            <person name="McManus D.P."/>
            <person name="Krause L."/>
        </authorList>
    </citation>
    <scope>NUCLEOTIDE SEQUENCE [LARGE SCALE GENOMIC DNA]</scope>
    <source>
        <strain evidence="2 3">IND2009</strain>
    </source>
</reference>
<dbReference type="EMBL" id="QNGE01000885">
    <property type="protein sequence ID" value="KAA3678986.1"/>
    <property type="molecule type" value="Genomic_DNA"/>
</dbReference>
<organism evidence="2 3">
    <name type="scientific">Paragonimus westermani</name>
    <dbReference type="NCBI Taxonomy" id="34504"/>
    <lineage>
        <taxon>Eukaryota</taxon>
        <taxon>Metazoa</taxon>
        <taxon>Spiralia</taxon>
        <taxon>Lophotrochozoa</taxon>
        <taxon>Platyhelminthes</taxon>
        <taxon>Trematoda</taxon>
        <taxon>Digenea</taxon>
        <taxon>Plagiorchiida</taxon>
        <taxon>Troglotremata</taxon>
        <taxon>Troglotrematidae</taxon>
        <taxon>Paragonimus</taxon>
    </lineage>
</organism>
<dbReference type="AlphaFoldDB" id="A0A5J4NV38"/>
<gene>
    <name evidence="1" type="ORF">DEA37_0011742</name>
    <name evidence="2" type="ORF">DEA37_0011743</name>
</gene>
<protein>
    <submittedName>
        <fullName evidence="2">Uncharacterized protein</fullName>
    </submittedName>
</protein>
<accession>A0A5J4NV38</accession>
<evidence type="ECO:0000313" key="3">
    <source>
        <dbReference type="Proteomes" id="UP000324629"/>
    </source>
</evidence>
<sequence>MGPYILSFLSEEAAKVFRTTGVRPTAPAPVIWETLRQLFEKPELPAVYREKFSSHRQKPEESVGSVLRDLRELASKTFKHLAPVDCERNICERFCMGLRNWDLRNKFILKPPENLSVALTKAAGCEALEQLDEKRAAEDSICLAFCQHSLTPEPLPRRNQPAIPSYISSRYWSLVFLDTLATSSQANEAPDRSSKSGALACRERYRNADGIISIR</sequence>
<evidence type="ECO:0000313" key="1">
    <source>
        <dbReference type="EMBL" id="KAA3678986.1"/>
    </source>
</evidence>